<dbReference type="InterPro" id="IPR001537">
    <property type="entry name" value="SpoU_MeTrfase"/>
</dbReference>
<dbReference type="GO" id="GO:0032259">
    <property type="term" value="P:methylation"/>
    <property type="evidence" value="ECO:0007669"/>
    <property type="project" value="UniProtKB-KW"/>
</dbReference>
<gene>
    <name evidence="5" type="primary">rlmB</name>
    <name evidence="5" type="ORF">IAB44_05095</name>
</gene>
<evidence type="ECO:0000259" key="4">
    <source>
        <dbReference type="SMART" id="SM00967"/>
    </source>
</evidence>
<dbReference type="CDD" id="cd18103">
    <property type="entry name" value="SpoU-like_RlmB"/>
    <property type="match status" value="1"/>
</dbReference>
<dbReference type="PANTHER" id="PTHR46429">
    <property type="entry name" value="23S RRNA (GUANOSINE-2'-O-)-METHYLTRANSFERASE RLMB"/>
    <property type="match status" value="1"/>
</dbReference>
<dbReference type="Proteomes" id="UP000823935">
    <property type="component" value="Unassembled WGS sequence"/>
</dbReference>
<dbReference type="InterPro" id="IPR029028">
    <property type="entry name" value="Alpha/beta_knot_MTases"/>
</dbReference>
<protein>
    <submittedName>
        <fullName evidence="5">23S rRNA (Guanosine(2251)-2'-O)-methyltransferase RlmB</fullName>
    </submittedName>
</protein>
<dbReference type="InterPro" id="IPR004441">
    <property type="entry name" value="rRNA_MeTrfase_TrmH"/>
</dbReference>
<keyword evidence="2" id="KW-0489">Methyltransferase</keyword>
<sequence length="247" mass="26706">MKYEEQIIEGRNAVLEAFRAGRPIDRLFVLDGCQDGPVRTIVRESRKHDVILKFTDRESLDRMSPTGKHQGVIAVAAAYEYATVADILANARKKQEPPFLILLDGIEDPHNLGAIIRTANQAGAHGVIIPKRRAVGLTATVARTSAGALNYTPVAKVNNLGTVIDELKKEGIWFVCADMGGELMYNLNLKGPIGLVIGNEGSGVGRLVKEKCDFVASIPMKGDIDSLNASVAAGVLAYEIVRQRMQG</sequence>
<organism evidence="5 6">
    <name type="scientific">Candidatus Limivivens intestinipullorum</name>
    <dbReference type="NCBI Taxonomy" id="2840858"/>
    <lineage>
        <taxon>Bacteria</taxon>
        <taxon>Bacillati</taxon>
        <taxon>Bacillota</taxon>
        <taxon>Clostridia</taxon>
        <taxon>Lachnospirales</taxon>
        <taxon>Lachnospiraceae</taxon>
        <taxon>Lachnospiraceae incertae sedis</taxon>
        <taxon>Candidatus Limivivens</taxon>
    </lineage>
</organism>
<dbReference type="InterPro" id="IPR029064">
    <property type="entry name" value="Ribosomal_eL30-like_sf"/>
</dbReference>
<dbReference type="SUPFAM" id="SSF55315">
    <property type="entry name" value="L30e-like"/>
    <property type="match status" value="1"/>
</dbReference>
<dbReference type="SMART" id="SM00967">
    <property type="entry name" value="SpoU_sub_bind"/>
    <property type="match status" value="1"/>
</dbReference>
<feature type="domain" description="RNA 2-O ribose methyltransferase substrate binding" evidence="4">
    <location>
        <begin position="7"/>
        <end position="82"/>
    </location>
</feature>
<dbReference type="FunFam" id="3.40.1280.10:FF:000008">
    <property type="entry name" value="Group 3 RNA methyltransferase TrmH"/>
    <property type="match status" value="1"/>
</dbReference>
<evidence type="ECO:0000256" key="2">
    <source>
        <dbReference type="ARBA" id="ARBA00022603"/>
    </source>
</evidence>
<dbReference type="InterPro" id="IPR029026">
    <property type="entry name" value="tRNA_m1G_MTases_N"/>
</dbReference>
<evidence type="ECO:0000313" key="6">
    <source>
        <dbReference type="Proteomes" id="UP000823935"/>
    </source>
</evidence>
<proteinExistence type="inferred from homology"/>
<comment type="caution">
    <text evidence="5">The sequence shown here is derived from an EMBL/GenBank/DDBJ whole genome shotgun (WGS) entry which is preliminary data.</text>
</comment>
<dbReference type="GO" id="GO:0006396">
    <property type="term" value="P:RNA processing"/>
    <property type="evidence" value="ECO:0007669"/>
    <property type="project" value="InterPro"/>
</dbReference>
<reference evidence="5" key="2">
    <citation type="journal article" date="2021" name="PeerJ">
        <title>Extensive microbial diversity within the chicken gut microbiome revealed by metagenomics and culture.</title>
        <authorList>
            <person name="Gilroy R."/>
            <person name="Ravi A."/>
            <person name="Getino M."/>
            <person name="Pursley I."/>
            <person name="Horton D.L."/>
            <person name="Alikhan N.F."/>
            <person name="Baker D."/>
            <person name="Gharbi K."/>
            <person name="Hall N."/>
            <person name="Watson M."/>
            <person name="Adriaenssens E.M."/>
            <person name="Foster-Nyarko E."/>
            <person name="Jarju S."/>
            <person name="Secka A."/>
            <person name="Antonio M."/>
            <person name="Oren A."/>
            <person name="Chaudhuri R.R."/>
            <person name="La Ragione R."/>
            <person name="Hildebrand F."/>
            <person name="Pallen M.J."/>
        </authorList>
    </citation>
    <scope>NUCLEOTIDE SEQUENCE</scope>
    <source>
        <strain evidence="5">CHK190-19873</strain>
    </source>
</reference>
<evidence type="ECO:0000256" key="3">
    <source>
        <dbReference type="ARBA" id="ARBA00022679"/>
    </source>
</evidence>
<dbReference type="Gene3D" id="3.30.1330.30">
    <property type="match status" value="1"/>
</dbReference>
<dbReference type="Pfam" id="PF00588">
    <property type="entry name" value="SpoU_methylase"/>
    <property type="match status" value="1"/>
</dbReference>
<dbReference type="InterPro" id="IPR013123">
    <property type="entry name" value="SpoU_subst-bd"/>
</dbReference>
<reference evidence="5" key="1">
    <citation type="submission" date="2020-10" db="EMBL/GenBank/DDBJ databases">
        <authorList>
            <person name="Gilroy R."/>
        </authorList>
    </citation>
    <scope>NUCLEOTIDE SEQUENCE</scope>
    <source>
        <strain evidence="5">CHK190-19873</strain>
    </source>
</reference>
<dbReference type="EMBL" id="DVIQ01000024">
    <property type="protein sequence ID" value="HIS30914.1"/>
    <property type="molecule type" value="Genomic_DNA"/>
</dbReference>
<name>A0A9D1ES81_9FIRM</name>
<dbReference type="Gene3D" id="3.40.1280.10">
    <property type="match status" value="1"/>
</dbReference>
<dbReference type="NCBIfam" id="TIGR00186">
    <property type="entry name" value="rRNA_methyl_3"/>
    <property type="match status" value="1"/>
</dbReference>
<evidence type="ECO:0000256" key="1">
    <source>
        <dbReference type="ARBA" id="ARBA00007228"/>
    </source>
</evidence>
<dbReference type="AlphaFoldDB" id="A0A9D1ES81"/>
<dbReference type="GO" id="GO:0005829">
    <property type="term" value="C:cytosol"/>
    <property type="evidence" value="ECO:0007669"/>
    <property type="project" value="TreeGrafter"/>
</dbReference>
<dbReference type="SUPFAM" id="SSF75217">
    <property type="entry name" value="alpha/beta knot"/>
    <property type="match status" value="1"/>
</dbReference>
<keyword evidence="3" id="KW-0808">Transferase</keyword>
<dbReference type="PANTHER" id="PTHR46429:SF1">
    <property type="entry name" value="23S RRNA (GUANOSINE-2'-O-)-METHYLTRANSFERASE RLMB"/>
    <property type="match status" value="1"/>
</dbReference>
<dbReference type="GO" id="GO:0008173">
    <property type="term" value="F:RNA methyltransferase activity"/>
    <property type="evidence" value="ECO:0007669"/>
    <property type="project" value="InterPro"/>
</dbReference>
<accession>A0A9D1ES81</accession>
<dbReference type="Pfam" id="PF08032">
    <property type="entry name" value="SpoU_sub_bind"/>
    <property type="match status" value="1"/>
</dbReference>
<dbReference type="GO" id="GO:0003723">
    <property type="term" value="F:RNA binding"/>
    <property type="evidence" value="ECO:0007669"/>
    <property type="project" value="InterPro"/>
</dbReference>
<comment type="similarity">
    <text evidence="1">Belongs to the class IV-like SAM-binding methyltransferase superfamily. RNA methyltransferase TrmH family.</text>
</comment>
<evidence type="ECO:0000313" key="5">
    <source>
        <dbReference type="EMBL" id="HIS30914.1"/>
    </source>
</evidence>